<gene>
    <name evidence="11" type="ORF">LX16_2882</name>
</gene>
<keyword evidence="5" id="KW-0547">Nucleotide-binding</keyword>
<dbReference type="GO" id="GO:0005524">
    <property type="term" value="F:ATP binding"/>
    <property type="evidence" value="ECO:0007669"/>
    <property type="project" value="UniProtKB-KW"/>
</dbReference>
<keyword evidence="4" id="KW-0808">Transferase</keyword>
<evidence type="ECO:0000256" key="9">
    <source>
        <dbReference type="SAM" id="Phobius"/>
    </source>
</evidence>
<feature type="domain" description="Signal transduction histidine kinase subgroup 3 dimerisation and phosphoacceptor" evidence="10">
    <location>
        <begin position="183"/>
        <end position="247"/>
    </location>
</feature>
<dbReference type="Gene3D" id="3.30.565.10">
    <property type="entry name" value="Histidine kinase-like ATPase, C-terminal domain"/>
    <property type="match status" value="1"/>
</dbReference>
<evidence type="ECO:0000256" key="1">
    <source>
        <dbReference type="ARBA" id="ARBA00000085"/>
    </source>
</evidence>
<keyword evidence="9" id="KW-0472">Membrane</keyword>
<feature type="transmembrane region" description="Helical" evidence="9">
    <location>
        <begin position="68"/>
        <end position="97"/>
    </location>
</feature>
<keyword evidence="3" id="KW-0597">Phosphoprotein</keyword>
<feature type="transmembrane region" description="Helical" evidence="9">
    <location>
        <begin position="12"/>
        <end position="32"/>
    </location>
</feature>
<accession>A0A562V2T7</accession>
<keyword evidence="12" id="KW-1185">Reference proteome</keyword>
<evidence type="ECO:0000256" key="2">
    <source>
        <dbReference type="ARBA" id="ARBA00012438"/>
    </source>
</evidence>
<dbReference type="OrthoDB" id="227596at2"/>
<evidence type="ECO:0000313" key="11">
    <source>
        <dbReference type="EMBL" id="TWJ12132.1"/>
    </source>
</evidence>
<evidence type="ECO:0000256" key="8">
    <source>
        <dbReference type="ARBA" id="ARBA00023012"/>
    </source>
</evidence>
<evidence type="ECO:0000259" key="10">
    <source>
        <dbReference type="Pfam" id="PF07730"/>
    </source>
</evidence>
<comment type="caution">
    <text evidence="11">The sequence shown here is derived from an EMBL/GenBank/DDBJ whole genome shotgun (WGS) entry which is preliminary data.</text>
</comment>
<dbReference type="PANTHER" id="PTHR24421">
    <property type="entry name" value="NITRATE/NITRITE SENSOR PROTEIN NARX-RELATED"/>
    <property type="match status" value="1"/>
</dbReference>
<evidence type="ECO:0000256" key="7">
    <source>
        <dbReference type="ARBA" id="ARBA00022840"/>
    </source>
</evidence>
<feature type="transmembrane region" description="Helical" evidence="9">
    <location>
        <begin position="104"/>
        <end position="123"/>
    </location>
</feature>
<dbReference type="RefSeq" id="WP_147139001.1">
    <property type="nucleotide sequence ID" value="NZ_BAABIJ010000002.1"/>
</dbReference>
<dbReference type="EMBL" id="VLLL01000006">
    <property type="protein sequence ID" value="TWJ12132.1"/>
    <property type="molecule type" value="Genomic_DNA"/>
</dbReference>
<feature type="transmembrane region" description="Helical" evidence="9">
    <location>
        <begin position="44"/>
        <end position="62"/>
    </location>
</feature>
<proteinExistence type="predicted"/>
<dbReference type="CDD" id="cd16917">
    <property type="entry name" value="HATPase_UhpB-NarQ-NarX-like"/>
    <property type="match status" value="1"/>
</dbReference>
<dbReference type="InterPro" id="IPR036890">
    <property type="entry name" value="HATPase_C_sf"/>
</dbReference>
<organism evidence="11 12">
    <name type="scientific">Stackebrandtia albiflava</name>
    <dbReference type="NCBI Taxonomy" id="406432"/>
    <lineage>
        <taxon>Bacteria</taxon>
        <taxon>Bacillati</taxon>
        <taxon>Actinomycetota</taxon>
        <taxon>Actinomycetes</taxon>
        <taxon>Glycomycetales</taxon>
        <taxon>Glycomycetaceae</taxon>
        <taxon>Stackebrandtia</taxon>
    </lineage>
</organism>
<dbReference type="EC" id="2.7.13.3" evidence="2"/>
<dbReference type="InterPro" id="IPR050482">
    <property type="entry name" value="Sensor_HK_TwoCompSys"/>
</dbReference>
<keyword evidence="9" id="KW-0812">Transmembrane</keyword>
<keyword evidence="6 11" id="KW-0418">Kinase</keyword>
<dbReference type="AlphaFoldDB" id="A0A562V2T7"/>
<dbReference type="SUPFAM" id="SSF55874">
    <property type="entry name" value="ATPase domain of HSP90 chaperone/DNA topoisomerase II/histidine kinase"/>
    <property type="match status" value="1"/>
</dbReference>
<reference evidence="11 12" key="1">
    <citation type="journal article" date="2013" name="Stand. Genomic Sci.">
        <title>Genomic Encyclopedia of Type Strains, Phase I: The one thousand microbial genomes (KMG-I) project.</title>
        <authorList>
            <person name="Kyrpides N.C."/>
            <person name="Woyke T."/>
            <person name="Eisen J.A."/>
            <person name="Garrity G."/>
            <person name="Lilburn T.G."/>
            <person name="Beck B.J."/>
            <person name="Whitman W.B."/>
            <person name="Hugenholtz P."/>
            <person name="Klenk H.P."/>
        </authorList>
    </citation>
    <scope>NUCLEOTIDE SEQUENCE [LARGE SCALE GENOMIC DNA]</scope>
    <source>
        <strain evidence="11 12">DSM 45044</strain>
    </source>
</reference>
<evidence type="ECO:0000313" key="12">
    <source>
        <dbReference type="Proteomes" id="UP000321617"/>
    </source>
</evidence>
<dbReference type="InterPro" id="IPR011712">
    <property type="entry name" value="Sig_transdc_His_kin_sub3_dim/P"/>
</dbReference>
<evidence type="ECO:0000256" key="3">
    <source>
        <dbReference type="ARBA" id="ARBA00022553"/>
    </source>
</evidence>
<dbReference type="Pfam" id="PF07730">
    <property type="entry name" value="HisKA_3"/>
    <property type="match status" value="1"/>
</dbReference>
<protein>
    <recommendedName>
        <fullName evidence="2">histidine kinase</fullName>
        <ecNumber evidence="2">2.7.13.3</ecNumber>
    </recommendedName>
</protein>
<keyword evidence="8" id="KW-0902">Two-component regulatory system</keyword>
<comment type="catalytic activity">
    <reaction evidence="1">
        <text>ATP + protein L-histidine = ADP + protein N-phospho-L-histidine.</text>
        <dbReference type="EC" id="2.7.13.3"/>
    </reaction>
</comment>
<sequence>MPSMNRSRVAAAVANLALFTWALGFSLFTGMTRLESTGPPSPDWLVLADLLGGVAGLVMIWWRRRAPTGIAVALVLMSAVSELAAGPMLVALFTVAVHRRRRTAWTVFGLSIVTAAVMSLLRPTGGDPWLLVLVFGVAVQAAAVGWGLYIQYRRRLLWSLQDRAARAETETRLRMEHAQRLVRDAIAREIHDVLGHRLSILSLHAGALEYRQDASPDEVRRAVRVIRESSHQALQDLREVIGVLRAPITELGGPTLADLPELVEEAADAGSVVRLDRHHAEPVPDALGRAGYRIVQEGLTNARRHAPGAEVDIDVAGEPGGELTVSVRNTAPPTAVDPGTPGRGLVGLTERVALLEGRLEYGPTDDGGWHLDARIPWPS</sequence>
<dbReference type="GO" id="GO:0046983">
    <property type="term" value="F:protein dimerization activity"/>
    <property type="evidence" value="ECO:0007669"/>
    <property type="project" value="InterPro"/>
</dbReference>
<dbReference type="Gene3D" id="1.20.5.1930">
    <property type="match status" value="1"/>
</dbReference>
<dbReference type="GO" id="GO:0000155">
    <property type="term" value="F:phosphorelay sensor kinase activity"/>
    <property type="evidence" value="ECO:0007669"/>
    <property type="project" value="InterPro"/>
</dbReference>
<evidence type="ECO:0000256" key="4">
    <source>
        <dbReference type="ARBA" id="ARBA00022679"/>
    </source>
</evidence>
<feature type="transmembrane region" description="Helical" evidence="9">
    <location>
        <begin position="129"/>
        <end position="150"/>
    </location>
</feature>
<evidence type="ECO:0000256" key="6">
    <source>
        <dbReference type="ARBA" id="ARBA00022777"/>
    </source>
</evidence>
<keyword evidence="7" id="KW-0067">ATP-binding</keyword>
<evidence type="ECO:0000256" key="5">
    <source>
        <dbReference type="ARBA" id="ARBA00022741"/>
    </source>
</evidence>
<dbReference type="PANTHER" id="PTHR24421:SF10">
    <property type="entry name" value="NITRATE_NITRITE SENSOR PROTEIN NARQ"/>
    <property type="match status" value="1"/>
</dbReference>
<name>A0A562V2T7_9ACTN</name>
<keyword evidence="9" id="KW-1133">Transmembrane helix</keyword>
<dbReference type="Proteomes" id="UP000321617">
    <property type="component" value="Unassembled WGS sequence"/>
</dbReference>
<dbReference type="GO" id="GO:0016020">
    <property type="term" value="C:membrane"/>
    <property type="evidence" value="ECO:0007669"/>
    <property type="project" value="InterPro"/>
</dbReference>